<dbReference type="RefSeq" id="WP_168535720.1">
    <property type="nucleotide sequence ID" value="NZ_JAAWWP010000002.1"/>
</dbReference>
<comment type="caution">
    <text evidence="1">The sequence shown here is derived from an EMBL/GenBank/DDBJ whole genome shotgun (WGS) entry which is preliminary data.</text>
</comment>
<reference evidence="1 2" key="1">
    <citation type="submission" date="2020-04" db="EMBL/GenBank/DDBJ databases">
        <title>Phylogenetic Diversity and Antibacterial Activity against Ralstonia solanacearum of Endophytic Actinomycete Isolated from Moss.</title>
        <authorList>
            <person name="Zhuang X."/>
        </authorList>
    </citation>
    <scope>NUCLEOTIDE SEQUENCE [LARGE SCALE GENOMIC DNA]</scope>
    <source>
        <strain evidence="1 2">LD120</strain>
    </source>
</reference>
<gene>
    <name evidence="1" type="ORF">HFV08_03320</name>
</gene>
<name>A0ABX1GW24_9ACTN</name>
<dbReference type="EMBL" id="JAAWWP010000002">
    <property type="protein sequence ID" value="NKI40295.1"/>
    <property type="molecule type" value="Genomic_DNA"/>
</dbReference>
<keyword evidence="2" id="KW-1185">Reference proteome</keyword>
<protein>
    <submittedName>
        <fullName evidence="1">Uncharacterized protein</fullName>
    </submittedName>
</protein>
<evidence type="ECO:0000313" key="1">
    <source>
        <dbReference type="EMBL" id="NKI40295.1"/>
    </source>
</evidence>
<organism evidence="1 2">
    <name type="scientific">Streptomyces physcomitrii</name>
    <dbReference type="NCBI Taxonomy" id="2724184"/>
    <lineage>
        <taxon>Bacteria</taxon>
        <taxon>Bacillati</taxon>
        <taxon>Actinomycetota</taxon>
        <taxon>Actinomycetes</taxon>
        <taxon>Kitasatosporales</taxon>
        <taxon>Streptomycetaceae</taxon>
        <taxon>Streptomyces</taxon>
    </lineage>
</organism>
<dbReference type="Proteomes" id="UP000772196">
    <property type="component" value="Unassembled WGS sequence"/>
</dbReference>
<sequence length="100" mass="11044">MVDHDGVTFAEVEFPLQTGFAVVRDEDGLTVVGLCPQCAAHTEMTFVFGTPQGAKGLFRRARQTQLRKVTMYCECGYWHGDRPPELPDTGCGAYWSVDIG</sequence>
<accession>A0ABX1GW24</accession>
<proteinExistence type="predicted"/>
<evidence type="ECO:0000313" key="2">
    <source>
        <dbReference type="Proteomes" id="UP000772196"/>
    </source>
</evidence>